<dbReference type="EC" id="3.6.-.-" evidence="2"/>
<organism evidence="2 3">
    <name type="scientific">Thermacetogenium phaeum (strain ATCC BAA-254 / DSM 26808 / PB)</name>
    <dbReference type="NCBI Taxonomy" id="1089553"/>
    <lineage>
        <taxon>Bacteria</taxon>
        <taxon>Bacillati</taxon>
        <taxon>Bacillota</taxon>
        <taxon>Clostridia</taxon>
        <taxon>Thermoanaerobacterales</taxon>
        <taxon>Thermoanaerobacteraceae</taxon>
        <taxon>Thermacetogenium</taxon>
    </lineage>
</organism>
<dbReference type="STRING" id="1089553.Tph_c03330"/>
<dbReference type="InterPro" id="IPR003607">
    <property type="entry name" value="HD/PDEase_dom"/>
</dbReference>
<evidence type="ECO:0000313" key="2">
    <source>
        <dbReference type="EMBL" id="AFV10580.1"/>
    </source>
</evidence>
<dbReference type="HOGENOM" id="CLU_026821_3_0_9"/>
<dbReference type="Gene3D" id="1.10.3210.10">
    <property type="entry name" value="Hypothetical protein af1432"/>
    <property type="match status" value="1"/>
</dbReference>
<dbReference type="InterPro" id="IPR050135">
    <property type="entry name" value="dGTPase-like"/>
</dbReference>
<dbReference type="eggNOG" id="COG1078">
    <property type="taxonomic scope" value="Bacteria"/>
</dbReference>
<dbReference type="PROSITE" id="PS51831">
    <property type="entry name" value="HD"/>
    <property type="match status" value="1"/>
</dbReference>
<dbReference type="GO" id="GO:0008832">
    <property type="term" value="F:dGTPase activity"/>
    <property type="evidence" value="ECO:0007669"/>
    <property type="project" value="TreeGrafter"/>
</dbReference>
<sequence>MSEKFTRIINDNIYGAIPLTEAEWEVINTPIFQRLRRIRQLGLSSYVFPTAEHTRFSHSLGVLFIMGKITELLHQKGILNEDDVRKLRMASLLHDIGHYPLSHVGEAVFMRIQFEEEQVIRKKSSFSDENDLTKAGRRYRIKSVSHERVGTEIITKHHKIVNILKKYDFDPVELAKIINGEHEGNIIYNQLMHSSLDADRLDYLLRDATHTGVRYGLVDFDYLIRHFEVGEEKDTKGKPVKVIGVSQKTTHVLEHYLTARYFLYSQVIFHKTVVAFEILAKALLYYASKSGMLGGDWFRKVVSIMMV</sequence>
<reference evidence="2 3" key="1">
    <citation type="journal article" date="2012" name="BMC Genomics">
        <title>Genome-guided analysis of physiological and morphological traits of the fermentative acetate oxidizer Thermacetogenium phaeum.</title>
        <authorList>
            <person name="Oehler D."/>
            <person name="Poehlein A."/>
            <person name="Leimbach A."/>
            <person name="Muller N."/>
            <person name="Daniel R."/>
            <person name="Gottschalk G."/>
            <person name="Schink B."/>
        </authorList>
    </citation>
    <scope>NUCLEOTIDE SEQUENCE [LARGE SCALE GENOMIC DNA]</scope>
    <source>
        <strain evidence="3">ATCC BAA-254 / DSM 26808 / PB</strain>
    </source>
</reference>
<name>K4LF14_THEPS</name>
<gene>
    <name evidence="2" type="ordered locus">Tph_c03330</name>
</gene>
<accession>K4LF14</accession>
<evidence type="ECO:0000313" key="3">
    <source>
        <dbReference type="Proteomes" id="UP000000467"/>
    </source>
</evidence>
<dbReference type="PANTHER" id="PTHR11373:SF4">
    <property type="entry name" value="DEOXYNUCLEOSIDE TRIPHOSPHATE TRIPHOSPHOHYDROLASE SAMHD1"/>
    <property type="match status" value="1"/>
</dbReference>
<protein>
    <submittedName>
        <fullName evidence="2">Putative metal-dependent phosphohydrolase</fullName>
        <ecNumber evidence="2">3.6.-.-</ecNumber>
    </submittedName>
</protein>
<dbReference type="Proteomes" id="UP000000467">
    <property type="component" value="Chromosome"/>
</dbReference>
<proteinExistence type="predicted"/>
<evidence type="ECO:0000259" key="1">
    <source>
        <dbReference type="PROSITE" id="PS51831"/>
    </source>
</evidence>
<dbReference type="SUPFAM" id="SSF109604">
    <property type="entry name" value="HD-domain/PDEase-like"/>
    <property type="match status" value="1"/>
</dbReference>
<dbReference type="InterPro" id="IPR006674">
    <property type="entry name" value="HD_domain"/>
</dbReference>
<keyword evidence="2" id="KW-0378">Hydrolase</keyword>
<dbReference type="EMBL" id="CP003732">
    <property type="protein sequence ID" value="AFV10580.1"/>
    <property type="molecule type" value="Genomic_DNA"/>
</dbReference>
<dbReference type="SMART" id="SM00471">
    <property type="entry name" value="HDc"/>
    <property type="match status" value="1"/>
</dbReference>
<dbReference type="CDD" id="cd00077">
    <property type="entry name" value="HDc"/>
    <property type="match status" value="1"/>
</dbReference>
<dbReference type="GO" id="GO:0006203">
    <property type="term" value="P:dGTP catabolic process"/>
    <property type="evidence" value="ECO:0007669"/>
    <property type="project" value="TreeGrafter"/>
</dbReference>
<dbReference type="AlphaFoldDB" id="K4LF14"/>
<dbReference type="OrthoDB" id="9803619at2"/>
<dbReference type="KEGG" id="tpz:Tph_c03330"/>
<dbReference type="Pfam" id="PF01966">
    <property type="entry name" value="HD"/>
    <property type="match status" value="1"/>
</dbReference>
<dbReference type="RefSeq" id="WP_015049499.1">
    <property type="nucleotide sequence ID" value="NC_018870.1"/>
</dbReference>
<dbReference type="PANTHER" id="PTHR11373">
    <property type="entry name" value="DEOXYNUCLEOSIDE TRIPHOSPHATE TRIPHOSPHOHYDROLASE"/>
    <property type="match status" value="1"/>
</dbReference>
<keyword evidence="3" id="KW-1185">Reference proteome</keyword>
<feature type="domain" description="HD" evidence="1">
    <location>
        <begin position="55"/>
        <end position="204"/>
    </location>
</feature>